<dbReference type="AlphaFoldDB" id="X5MKT1"/>
<name>X5MKT1_9HYPH</name>
<dbReference type="HOGENOM" id="CLU_146585_1_0_5"/>
<dbReference type="EMBL" id="HG966617">
    <property type="protein sequence ID" value="CDO58865.1"/>
    <property type="molecule type" value="Genomic_DNA"/>
</dbReference>
<evidence type="ECO:0000313" key="1">
    <source>
        <dbReference type="EMBL" id="CDO58865.1"/>
    </source>
</evidence>
<accession>X5MKT1</accession>
<dbReference type="Pfam" id="PF07027">
    <property type="entry name" value="DUF1318"/>
    <property type="match status" value="1"/>
</dbReference>
<proteinExistence type="predicted"/>
<reference evidence="1 2" key="1">
    <citation type="journal article" date="2014" name="Front. Genet.">
        <title>Genome and metabolic network of "Candidatus Phaeomarinobacter ectocarpi" Ec32, a new candidate genus of Alphaproteobacteria frequently associated with brown algae.</title>
        <authorList>
            <person name="Dittami S.M."/>
            <person name="Barbeyron T."/>
            <person name="Boyen C."/>
            <person name="Cambefort J."/>
            <person name="Collet G."/>
            <person name="Delage L."/>
            <person name="Gobet A."/>
            <person name="Groisillier A."/>
            <person name="Leblanc C."/>
            <person name="Michel G."/>
            <person name="Scornet D."/>
            <person name="Siegel A."/>
            <person name="Tapia J.E."/>
            <person name="Tonon T."/>
        </authorList>
    </citation>
    <scope>NUCLEOTIDE SEQUENCE [LARGE SCALE GENOMIC DNA]</scope>
    <source>
        <strain evidence="1 2">Ec32</strain>
    </source>
</reference>
<keyword evidence="2" id="KW-1185">Reference proteome</keyword>
<sequence length="134" mass="13886">MREMKNMTALSITCSRAHLAPSLPRLALLSGFVVLLALAFAAMSPAYALTLDEAKAQGVVGEMSTGYVGYPSAPSAAVKQLGDGVNLGRKAQYSQIAASQGTSLSVVEQLAGSKLIGQAPAGQYVNDGSGWRRK</sequence>
<organism evidence="1 2">
    <name type="scientific">Candidatus Phaeomarinibacter ectocarpi</name>
    <dbReference type="NCBI Taxonomy" id="1458461"/>
    <lineage>
        <taxon>Bacteria</taxon>
        <taxon>Pseudomonadati</taxon>
        <taxon>Pseudomonadota</taxon>
        <taxon>Alphaproteobacteria</taxon>
        <taxon>Hyphomicrobiales</taxon>
        <taxon>Parvibaculaceae</taxon>
        <taxon>Candidatus Phaeomarinibacter</taxon>
    </lineage>
</organism>
<evidence type="ECO:0008006" key="3">
    <source>
        <dbReference type="Google" id="ProtNLM"/>
    </source>
</evidence>
<dbReference type="KEGG" id="pect:BN1012_Phect651"/>
<protein>
    <recommendedName>
        <fullName evidence="3">DUF1318 domain-containing protein</fullName>
    </recommendedName>
</protein>
<dbReference type="STRING" id="1458461.BN1012_Phect651"/>
<dbReference type="InterPro" id="IPR008309">
    <property type="entry name" value="YdbL"/>
</dbReference>
<dbReference type="Proteomes" id="UP000032160">
    <property type="component" value="Chromosome I"/>
</dbReference>
<evidence type="ECO:0000313" key="2">
    <source>
        <dbReference type="Proteomes" id="UP000032160"/>
    </source>
</evidence>
<gene>
    <name evidence="1" type="ORF">BN1012_Phect651</name>
</gene>